<accession>A0A078AP80</accession>
<keyword evidence="3" id="KW-1185">Reference proteome</keyword>
<feature type="compositionally biased region" description="Low complexity" evidence="1">
    <location>
        <begin position="707"/>
        <end position="720"/>
    </location>
</feature>
<protein>
    <submittedName>
        <fullName evidence="2">Uncharacterized protein</fullName>
    </submittedName>
</protein>
<evidence type="ECO:0000313" key="3">
    <source>
        <dbReference type="Proteomes" id="UP000039865"/>
    </source>
</evidence>
<dbReference type="Proteomes" id="UP000039865">
    <property type="component" value="Unassembled WGS sequence"/>
</dbReference>
<feature type="compositionally biased region" description="Polar residues" evidence="1">
    <location>
        <begin position="224"/>
        <end position="247"/>
    </location>
</feature>
<proteinExistence type="predicted"/>
<feature type="compositionally biased region" description="Low complexity" evidence="1">
    <location>
        <begin position="324"/>
        <end position="334"/>
    </location>
</feature>
<feature type="compositionally biased region" description="Polar residues" evidence="1">
    <location>
        <begin position="88"/>
        <end position="100"/>
    </location>
</feature>
<dbReference type="InParanoid" id="A0A078AP80"/>
<feature type="compositionally biased region" description="Polar residues" evidence="1">
    <location>
        <begin position="107"/>
        <end position="125"/>
    </location>
</feature>
<feature type="region of interest" description="Disordered" evidence="1">
    <location>
        <begin position="693"/>
        <end position="720"/>
    </location>
</feature>
<reference evidence="2 3" key="1">
    <citation type="submission" date="2014-06" db="EMBL/GenBank/DDBJ databases">
        <authorList>
            <person name="Swart Estienne"/>
        </authorList>
    </citation>
    <scope>NUCLEOTIDE SEQUENCE [LARGE SCALE GENOMIC DNA]</scope>
    <source>
        <strain evidence="2 3">130c</strain>
    </source>
</reference>
<feature type="region of interest" description="Disordered" evidence="1">
    <location>
        <begin position="174"/>
        <end position="334"/>
    </location>
</feature>
<dbReference type="EMBL" id="CCKQ01011553">
    <property type="protein sequence ID" value="CDW83127.1"/>
    <property type="molecule type" value="Genomic_DNA"/>
</dbReference>
<evidence type="ECO:0000313" key="2">
    <source>
        <dbReference type="EMBL" id="CDW83127.1"/>
    </source>
</evidence>
<name>A0A078AP80_STYLE</name>
<evidence type="ECO:0000256" key="1">
    <source>
        <dbReference type="SAM" id="MobiDB-lite"/>
    </source>
</evidence>
<feature type="region of interest" description="Disordered" evidence="1">
    <location>
        <begin position="60"/>
        <end position="152"/>
    </location>
</feature>
<feature type="compositionally biased region" description="Low complexity" evidence="1">
    <location>
        <begin position="174"/>
        <end position="192"/>
    </location>
</feature>
<dbReference type="AlphaFoldDB" id="A0A078AP80"/>
<feature type="compositionally biased region" description="Low complexity" evidence="1">
    <location>
        <begin position="134"/>
        <end position="145"/>
    </location>
</feature>
<organism evidence="2 3">
    <name type="scientific">Stylonychia lemnae</name>
    <name type="common">Ciliate</name>
    <dbReference type="NCBI Taxonomy" id="5949"/>
    <lineage>
        <taxon>Eukaryota</taxon>
        <taxon>Sar</taxon>
        <taxon>Alveolata</taxon>
        <taxon>Ciliophora</taxon>
        <taxon>Intramacronucleata</taxon>
        <taxon>Spirotrichea</taxon>
        <taxon>Stichotrichia</taxon>
        <taxon>Sporadotrichida</taxon>
        <taxon>Oxytrichidae</taxon>
        <taxon>Stylonychinae</taxon>
        <taxon>Stylonychia</taxon>
    </lineage>
</organism>
<feature type="compositionally biased region" description="Polar residues" evidence="1">
    <location>
        <begin position="305"/>
        <end position="323"/>
    </location>
</feature>
<sequence>MKKAESEKRKCKNEEEEEYQNYIDNDFAFREDNIEEIEYRKKKDNYIAIDKNLLDYKHNTQSIKSHHVKGKLSEYSQNPAESHKQRQKSQNQDEINSNKSPRVIIPTTLQTVERVLTKSNSNDNLSRIHKGPLSQRSNNSNQSNQTDVNSRVKQQLKYAKKLIAERRVRSIQNQFQQQYQQQSQNEPQLPQFITSGNNQDFSFGGYHQSANIKSYRGSLLDPQYPTSDDGSSQGKRSAKSQNEQSLNHLPKSKRRVVKERKMHTPIDELQEEDEISINDNLSDDEYDDAQGLEEQQERQERQNSKARNTQTPSFVENSGGQASNIPNIHIPNPITNNKMEDLNEYYKKNTVSPKPMVSKDQIKDFQKNFKRKILLKQIIKNNEIIRKDDEIKIPIERPKSCDKVSSGTQNVNIYIGNYTNLNIDPQVFYHPQQQQVDQQDLNSILQNSMAQAIPQQNTLNLKIQELAKKQALNSQTSSLLKKFQKIQSKQITKTMQSQEVFDMPTASQAQNTIQNMTRNDFLSQNSSNFNHILFSSGSMSARTNNKSQRGEIQSNLKQVQYKQNQPFVKTLNAQGSQSNLSKVKSQIMGESIGRQSVNMQQQNNVLQNVSSLNNITQTLNKGITTRNQAYQCGNLTARPSTQVKQRPVTKNSYGILYQSTTSIGQTQSKVIVTGGVPLTSRAGERYQGEDINRVSKGSSSRNRRASNKQQSSSNSNLNLD</sequence>
<feature type="compositionally biased region" description="Basic residues" evidence="1">
    <location>
        <begin position="250"/>
        <end position="263"/>
    </location>
</feature>
<gene>
    <name evidence="2" type="primary">Contig2106.g2264</name>
    <name evidence="2" type="ORF">STYLEM_12166</name>
</gene>
<feature type="compositionally biased region" description="Acidic residues" evidence="1">
    <location>
        <begin position="268"/>
        <end position="291"/>
    </location>
</feature>